<feature type="region of interest" description="Disordered" evidence="1">
    <location>
        <begin position="1"/>
        <end position="86"/>
    </location>
</feature>
<dbReference type="OrthoDB" id="3860857at2759"/>
<evidence type="ECO:0000313" key="2">
    <source>
        <dbReference type="EMBL" id="TKA79797.1"/>
    </source>
</evidence>
<feature type="region of interest" description="Disordered" evidence="1">
    <location>
        <begin position="298"/>
        <end position="320"/>
    </location>
</feature>
<accession>A0A4U0XT24</accession>
<keyword evidence="3" id="KW-1185">Reference proteome</keyword>
<dbReference type="EMBL" id="NAJQ01000082">
    <property type="protein sequence ID" value="TKA79797.1"/>
    <property type="molecule type" value="Genomic_DNA"/>
</dbReference>
<protein>
    <submittedName>
        <fullName evidence="2">Uncharacterized protein</fullName>
    </submittedName>
</protein>
<name>A0A4U0XT24_9PEZI</name>
<feature type="compositionally biased region" description="Acidic residues" evidence="1">
    <location>
        <begin position="56"/>
        <end position="80"/>
    </location>
</feature>
<comment type="caution">
    <text evidence="2">The sequence shown here is derived from an EMBL/GenBank/DDBJ whole genome shotgun (WGS) entry which is preliminary data.</text>
</comment>
<dbReference type="Proteomes" id="UP000309340">
    <property type="component" value="Unassembled WGS sequence"/>
</dbReference>
<proteinExistence type="predicted"/>
<organism evidence="2 3">
    <name type="scientific">Friedmanniomyces simplex</name>
    <dbReference type="NCBI Taxonomy" id="329884"/>
    <lineage>
        <taxon>Eukaryota</taxon>
        <taxon>Fungi</taxon>
        <taxon>Dikarya</taxon>
        <taxon>Ascomycota</taxon>
        <taxon>Pezizomycotina</taxon>
        <taxon>Dothideomycetes</taxon>
        <taxon>Dothideomycetidae</taxon>
        <taxon>Mycosphaerellales</taxon>
        <taxon>Teratosphaeriaceae</taxon>
        <taxon>Friedmanniomyces</taxon>
    </lineage>
</organism>
<sequence>MQGKPSSVGPLTTGKGTIRSSKSAIGRADSARSAASRDDEADGVSDPAELTVLQGFEDEDALMADAGANDEEDADEEDEFLTGSAEVENSRIKGTLGVDFDDVQSDGHEWHESVRASITFRLDGEAMAQRVGHFDLHIIDKVAGDSAHPKLWISSLLRREAVRDVDLAFVCSALQSLYDADGVVLPELAQFADELDTETVVYVSTIRLEPEWRGMGLGPAAVQILHRILPLQCKNEGPITVLLQPDMLREPGNTQAMRKRTQKSLIKFYSGCGYKLWYQQDKKLPCYLLMGRKLEVAEDDESEGVGRPEGGSEDDSMETD</sequence>
<gene>
    <name evidence="2" type="ORF">B0A55_03289</name>
</gene>
<feature type="compositionally biased region" description="Acidic residues" evidence="1">
    <location>
        <begin position="311"/>
        <end position="320"/>
    </location>
</feature>
<evidence type="ECO:0000256" key="1">
    <source>
        <dbReference type="SAM" id="MobiDB-lite"/>
    </source>
</evidence>
<reference evidence="2 3" key="1">
    <citation type="submission" date="2017-03" db="EMBL/GenBank/DDBJ databases">
        <title>Genomes of endolithic fungi from Antarctica.</title>
        <authorList>
            <person name="Coleine C."/>
            <person name="Masonjones S."/>
            <person name="Stajich J.E."/>
        </authorList>
    </citation>
    <scope>NUCLEOTIDE SEQUENCE [LARGE SCALE GENOMIC DNA]</scope>
    <source>
        <strain evidence="2 3">CCFEE 5184</strain>
    </source>
</reference>
<feature type="compositionally biased region" description="Polar residues" evidence="1">
    <location>
        <begin position="14"/>
        <end position="23"/>
    </location>
</feature>
<evidence type="ECO:0000313" key="3">
    <source>
        <dbReference type="Proteomes" id="UP000309340"/>
    </source>
</evidence>
<dbReference type="AlphaFoldDB" id="A0A4U0XT24"/>